<accession>A0A916QCH4</accession>
<evidence type="ECO:0000313" key="3">
    <source>
        <dbReference type="EMBL" id="GFO86103.1"/>
    </source>
</evidence>
<dbReference type="InterPro" id="IPR016047">
    <property type="entry name" value="M23ase_b-sheet_dom"/>
</dbReference>
<feature type="domain" description="M23ase beta-sheet core" evidence="2">
    <location>
        <begin position="172"/>
        <end position="270"/>
    </location>
</feature>
<feature type="transmembrane region" description="Helical" evidence="1">
    <location>
        <begin position="21"/>
        <end position="42"/>
    </location>
</feature>
<feature type="transmembrane region" description="Helical" evidence="1">
    <location>
        <begin position="48"/>
        <end position="69"/>
    </location>
</feature>
<keyword evidence="1" id="KW-0812">Transmembrane</keyword>
<dbReference type="Proteomes" id="UP000613208">
    <property type="component" value="Unassembled WGS sequence"/>
</dbReference>
<dbReference type="SUPFAM" id="SSF51261">
    <property type="entry name" value="Duplicated hybrid motif"/>
    <property type="match status" value="1"/>
</dbReference>
<dbReference type="EMBL" id="BLYI01000050">
    <property type="protein sequence ID" value="GFO86103.1"/>
    <property type="molecule type" value="Genomic_DNA"/>
</dbReference>
<comment type="caution">
    <text evidence="3">The sequence shown here is derived from an EMBL/GenBank/DDBJ whole genome shotgun (WGS) entry which is preliminary data.</text>
</comment>
<name>A0A916QCH4_9FIRM</name>
<dbReference type="Pfam" id="PF01551">
    <property type="entry name" value="Peptidase_M23"/>
    <property type="match status" value="1"/>
</dbReference>
<keyword evidence="1" id="KW-0472">Membrane</keyword>
<feature type="transmembrane region" description="Helical" evidence="1">
    <location>
        <begin position="81"/>
        <end position="99"/>
    </location>
</feature>
<proteinExistence type="predicted"/>
<evidence type="ECO:0000256" key="1">
    <source>
        <dbReference type="SAM" id="Phobius"/>
    </source>
</evidence>
<sequence>MIILKIVKGFYMQKNKIGIETVVKIIKKLYWLGLIGIAGSVFDIPILELFYLFFLLAIIDFILSLIIVLRTESTDETINELKFLLQNLGMLIGIPFIYIRNMFRLPNVDTYMPEVHYSLPFLECWTVANGGNNKETSHSWSICNQRYAYDFYIQKNGSTFSGNGKNVTDYFCYGKTVLAAADGIVIEIKNLFEDTPIPEKEEVDCHASDVRGNYIIIQHSEHEYSTIAHIKKDSFCVKVGDKVYRGQQIARCGNSGNTSEPHIHFQVQQGKSFLLSASLPIWFEKIRNHSISHNSPHISRGDIVENQNK</sequence>
<dbReference type="Gene3D" id="2.70.70.10">
    <property type="entry name" value="Glucose Permease (Domain IIA)"/>
    <property type="match status" value="1"/>
</dbReference>
<keyword evidence="1" id="KW-1133">Transmembrane helix</keyword>
<reference evidence="3" key="1">
    <citation type="submission" date="2020-06" db="EMBL/GenBank/DDBJ databases">
        <title>Characterization of fructooligosaccharide metabolism and fructooligosaccharide-degrading enzymes in human commensal butyrate producers.</title>
        <authorList>
            <person name="Tanno H."/>
            <person name="Fujii T."/>
            <person name="Hirano K."/>
            <person name="Maeno S."/>
            <person name="Tonozuka T."/>
            <person name="Sakamoto M."/>
            <person name="Ohkuma M."/>
            <person name="Tochio T."/>
            <person name="Endo A."/>
        </authorList>
    </citation>
    <scope>NUCLEOTIDE SEQUENCE</scope>
    <source>
        <strain evidence="3">JCM 17466</strain>
    </source>
</reference>
<evidence type="ECO:0000313" key="4">
    <source>
        <dbReference type="Proteomes" id="UP000613208"/>
    </source>
</evidence>
<dbReference type="GO" id="GO:0004222">
    <property type="term" value="F:metalloendopeptidase activity"/>
    <property type="evidence" value="ECO:0007669"/>
    <property type="project" value="TreeGrafter"/>
</dbReference>
<keyword evidence="4" id="KW-1185">Reference proteome</keyword>
<gene>
    <name evidence="3" type="ORF">ANBU17_24500</name>
</gene>
<organism evidence="3 4">
    <name type="scientific">Anaerostipes butyraticus</name>
    <dbReference type="NCBI Taxonomy" id="645466"/>
    <lineage>
        <taxon>Bacteria</taxon>
        <taxon>Bacillati</taxon>
        <taxon>Bacillota</taxon>
        <taxon>Clostridia</taxon>
        <taxon>Lachnospirales</taxon>
        <taxon>Lachnospiraceae</taxon>
        <taxon>Anaerostipes</taxon>
    </lineage>
</organism>
<dbReference type="AlphaFoldDB" id="A0A916QCH4"/>
<evidence type="ECO:0000259" key="2">
    <source>
        <dbReference type="Pfam" id="PF01551"/>
    </source>
</evidence>
<protein>
    <recommendedName>
        <fullName evidence="2">M23ase beta-sheet core domain-containing protein</fullName>
    </recommendedName>
</protein>
<dbReference type="CDD" id="cd12797">
    <property type="entry name" value="M23_peptidase"/>
    <property type="match status" value="1"/>
</dbReference>
<dbReference type="InterPro" id="IPR011055">
    <property type="entry name" value="Dup_hybrid_motif"/>
</dbReference>
<dbReference type="InterPro" id="IPR050570">
    <property type="entry name" value="Cell_wall_metabolism_enzyme"/>
</dbReference>
<dbReference type="PANTHER" id="PTHR21666">
    <property type="entry name" value="PEPTIDASE-RELATED"/>
    <property type="match status" value="1"/>
</dbReference>
<dbReference type="PANTHER" id="PTHR21666:SF270">
    <property type="entry name" value="MUREIN HYDROLASE ACTIVATOR ENVC"/>
    <property type="match status" value="1"/>
</dbReference>